<dbReference type="STRING" id="454136.NIES2119_01550"/>
<evidence type="ECO:0000259" key="6">
    <source>
        <dbReference type="Pfam" id="PF03632"/>
    </source>
</evidence>
<dbReference type="InterPro" id="IPR023214">
    <property type="entry name" value="HAD_sf"/>
</dbReference>
<feature type="site" description="Important for catalytic activity and assists the phosphoryl transfer reaction to Asp8 by balancing charge and orienting the reacting groups" evidence="5">
    <location>
        <position position="850"/>
    </location>
</feature>
<dbReference type="SFLD" id="SFLDG01129">
    <property type="entry name" value="C1.5:_HAD__Beta-PGM__Phosphata"/>
    <property type="match status" value="1"/>
</dbReference>
<comment type="caution">
    <text evidence="8">The sequence shown here is derived from an EMBL/GenBank/DDBJ whole genome shotgun (WGS) entry which is preliminary data.</text>
</comment>
<feature type="binding site" evidence="3">
    <location>
        <position position="881"/>
    </location>
    <ligand>
        <name>substrate</name>
    </ligand>
</feature>
<feature type="binding site" evidence="4">
    <location>
        <position position="905"/>
    </location>
    <ligand>
        <name>Mg(2+)</name>
        <dbReference type="ChEBI" id="CHEBI:18420"/>
    </ligand>
</feature>
<dbReference type="InterPro" id="IPR011013">
    <property type="entry name" value="Gal_mutarotase_sf_dom"/>
</dbReference>
<evidence type="ECO:0000313" key="8">
    <source>
        <dbReference type="EMBL" id="OKH41014.1"/>
    </source>
</evidence>
<feature type="active site" description="Proton donor/acceptor" evidence="2">
    <location>
        <position position="749"/>
    </location>
</feature>
<dbReference type="CDD" id="cd02598">
    <property type="entry name" value="HAD_BPGM"/>
    <property type="match status" value="1"/>
</dbReference>
<dbReference type="PANTHER" id="PTHR11051:SF8">
    <property type="entry name" value="PROTEIN-GLUCOSYLGALACTOSYLHYDROXYLYSINE GLUCOSIDASE"/>
    <property type="match status" value="1"/>
</dbReference>
<dbReference type="PANTHER" id="PTHR11051">
    <property type="entry name" value="GLYCOSYL HYDROLASE-RELATED"/>
    <property type="match status" value="1"/>
</dbReference>
<accession>A0A1U7IU55</accession>
<organism evidence="8 9">
    <name type="scientific">[Phormidium ambiguum] IAM M-71</name>
    <dbReference type="NCBI Taxonomy" id="454136"/>
    <lineage>
        <taxon>Bacteria</taxon>
        <taxon>Bacillati</taxon>
        <taxon>Cyanobacteriota</taxon>
        <taxon>Cyanophyceae</taxon>
        <taxon>Oscillatoriophycideae</taxon>
        <taxon>Aerosakkonematales</taxon>
        <taxon>Aerosakkonemataceae</taxon>
        <taxon>Floridanema</taxon>
    </lineage>
</organism>
<feature type="site" description="Important for catalytic activity and assists the phosphoryl transfer reaction to Asp8 by balancing charge and orienting the reacting groups" evidence="5">
    <location>
        <position position="881"/>
    </location>
</feature>
<comment type="cofactor">
    <cofactor evidence="4">
        <name>Mg(2+)</name>
        <dbReference type="ChEBI" id="CHEBI:18420"/>
    </cofactor>
    <text evidence="4">Binds 2 magnesium ions per subunit.</text>
</comment>
<dbReference type="SFLD" id="SFLDS00003">
    <property type="entry name" value="Haloacid_Dehalogenase"/>
    <property type="match status" value="1"/>
</dbReference>
<dbReference type="GO" id="GO:0000287">
    <property type="term" value="F:magnesium ion binding"/>
    <property type="evidence" value="ECO:0007669"/>
    <property type="project" value="InterPro"/>
</dbReference>
<dbReference type="RefSeq" id="WP_073591688.1">
    <property type="nucleotide sequence ID" value="NZ_MRCE01000001.1"/>
</dbReference>
<evidence type="ECO:0000256" key="2">
    <source>
        <dbReference type="PIRSR" id="PIRSR610972-1"/>
    </source>
</evidence>
<dbReference type="Gene3D" id="1.10.150.240">
    <property type="entry name" value="Putative phosphatase, domain 2"/>
    <property type="match status" value="1"/>
</dbReference>
<keyword evidence="4" id="KW-0479">Metal-binding</keyword>
<dbReference type="InterPro" id="IPR006439">
    <property type="entry name" value="HAD-SF_hydro_IA"/>
</dbReference>
<dbReference type="GO" id="GO:0004553">
    <property type="term" value="F:hydrolase activity, hydrolyzing O-glycosyl compounds"/>
    <property type="evidence" value="ECO:0007669"/>
    <property type="project" value="TreeGrafter"/>
</dbReference>
<dbReference type="Pfam" id="PF03636">
    <property type="entry name" value="Glyco_hydro_65N"/>
    <property type="match status" value="1"/>
</dbReference>
<evidence type="ECO:0000259" key="7">
    <source>
        <dbReference type="Pfam" id="PF03636"/>
    </source>
</evidence>
<dbReference type="AlphaFoldDB" id="A0A1U7IU55"/>
<dbReference type="GO" id="GO:0030246">
    <property type="term" value="F:carbohydrate binding"/>
    <property type="evidence" value="ECO:0007669"/>
    <property type="project" value="InterPro"/>
</dbReference>
<reference evidence="8 9" key="1">
    <citation type="submission" date="2016-11" db="EMBL/GenBank/DDBJ databases">
        <title>Draft Genome Sequences of Nine Cyanobacterial Strains from Diverse Habitats.</title>
        <authorList>
            <person name="Zhu T."/>
            <person name="Hou S."/>
            <person name="Lu X."/>
            <person name="Hess W.R."/>
        </authorList>
    </citation>
    <scope>NUCLEOTIDE SEQUENCE [LARGE SCALE GENOMIC DNA]</scope>
    <source>
        <strain evidence="8 9">IAM M-71</strain>
    </source>
</reference>
<gene>
    <name evidence="8" type="ORF">NIES2119_01550</name>
</gene>
<dbReference type="Proteomes" id="UP000185860">
    <property type="component" value="Unassembled WGS sequence"/>
</dbReference>
<dbReference type="EMBL" id="MRCE01000001">
    <property type="protein sequence ID" value="OKH41014.1"/>
    <property type="molecule type" value="Genomic_DNA"/>
</dbReference>
<dbReference type="SUPFAM" id="SSF48208">
    <property type="entry name" value="Six-hairpin glycosidases"/>
    <property type="match status" value="1"/>
</dbReference>
<dbReference type="InterPro" id="IPR010972">
    <property type="entry name" value="Beta-PGM"/>
</dbReference>
<feature type="binding site" evidence="4">
    <location>
        <position position="749"/>
    </location>
    <ligand>
        <name>Mg(2+)</name>
        <dbReference type="ChEBI" id="CHEBI:18420"/>
    </ligand>
</feature>
<dbReference type="InterPro" id="IPR005196">
    <property type="entry name" value="Glyco_hydro_65_N"/>
</dbReference>
<feature type="binding site" evidence="3">
    <location>
        <begin position="850"/>
        <end position="854"/>
    </location>
    <ligand>
        <name>substrate</name>
    </ligand>
</feature>
<feature type="binding site" evidence="4">
    <location>
        <position position="906"/>
    </location>
    <ligand>
        <name>Mg(2+)</name>
        <dbReference type="ChEBI" id="CHEBI:18420"/>
    </ligand>
</feature>
<dbReference type="NCBIfam" id="TIGR01509">
    <property type="entry name" value="HAD-SF-IA-v3"/>
    <property type="match status" value="1"/>
</dbReference>
<evidence type="ECO:0000256" key="5">
    <source>
        <dbReference type="PIRSR" id="PIRSR610972-4"/>
    </source>
</evidence>
<dbReference type="InterPro" id="IPR037018">
    <property type="entry name" value="GH65_N"/>
</dbReference>
<dbReference type="InterPro" id="IPR005195">
    <property type="entry name" value="Glyco_hydro_65_M"/>
</dbReference>
<feature type="active site" description="Nucleophile" evidence="2">
    <location>
        <position position="747"/>
    </location>
</feature>
<dbReference type="Gene3D" id="3.40.50.1000">
    <property type="entry name" value="HAD superfamily/HAD-like"/>
    <property type="match status" value="1"/>
</dbReference>
<feature type="domain" description="Glycoside hydrolase family 65 N-terminal" evidence="7">
    <location>
        <begin position="22"/>
        <end position="255"/>
    </location>
</feature>
<dbReference type="SUPFAM" id="SSF56784">
    <property type="entry name" value="HAD-like"/>
    <property type="match status" value="1"/>
</dbReference>
<dbReference type="Gene3D" id="1.50.10.10">
    <property type="match status" value="1"/>
</dbReference>
<feature type="binding site" evidence="4">
    <location>
        <position position="747"/>
    </location>
    <ligand>
        <name>Mg(2+)</name>
        <dbReference type="ChEBI" id="CHEBI:18420"/>
    </ligand>
</feature>
<evidence type="ECO:0000313" key="9">
    <source>
        <dbReference type="Proteomes" id="UP000185860"/>
    </source>
</evidence>
<feature type="binding site" evidence="3">
    <location>
        <position position="763"/>
    </location>
    <ligand>
        <name>substrate</name>
    </ligand>
</feature>
<sequence>MQTLSKPSTKLTSANTADWTVVETQFNPKKLHHQETVFTLGNGYLGTRGSFEEGYPNDRPATFINGVYDDVAVVHTELVNCPDWLPLNIWLAGERFHLNEGEVLDYERRLDLHQGLLQRRICWRSPSGHIVNLQFERFASLADRHVLAIRCLITPVNFTGLVEVQASINGYADNQGIRHWNWLDQGINNNTAWLRMRSRQTNIEIGMATHLGVSCENTVLRSLGCQGYPTITSCFEAQPGKTVTIEKIVTVFTSRDCKNPAQTAQDKLKDLFYGWESGNSCYEMLRKLHIQAWKQEWQTCDVVIEGDKKAQLAVRFNLFQILAVAPRDDDTVSIPAKTLSGFAYRGHVFWDTEIFVLPLLIFTKPELARNLLTYRYHTLAGARKKAQDAGYAGAMYAWESAATGEEVTPRWIPTLSGELIRIWCGDRELHINSDVAYAVWQYWQATEDDDWMRDYGAEIILDTANFWASCVEWNDDRQCYEIKNAIGPDENHELVDNSAFTNSMVQWHLQTAITVLSWLQKEFPDWSNELEEQLNITSIQLAKWTDIIEKILILHDRKTGLIEEFEGFFQREDINLADYEPRTRSMQAILGIEGANQRQVLKQADVLMLMYLLRDRFDRETLRKNWDYYEPRTDHTYGSSLGPAIHAILACDLDKLDEAYTHFMRSALVDLEDVRGNADEGIHAASAGGVWQAIVFGFAGVKLTANGPVATPKLPPGWTRLKFRFQWRDRLYEFDLKPTTIKGVIFDLDGVLTDTAEYHYLSWQKLADEENLSFDRQINEVLRGLPRRESLLHILGSRQVTEEKFHEMMTRKNRYYLEFIQNISPADLLPGVSNLLDELKANNISIGIGSSSKNAKEVLQRLGIADRIDAIADGYSVIKPKPAPDTFLHAALQLNLAPSECLVIEDAEVGITAAKLGGMSVIGLGPMERVGNANLVLENLANANWQNLVEAINQVEKIYLPSQVACDMEVEKISALYKENNTKKHWVAHNVSALR</sequence>
<dbReference type="Gene3D" id="2.70.98.40">
    <property type="entry name" value="Glycoside hydrolase, family 65, N-terminal domain"/>
    <property type="match status" value="1"/>
</dbReference>
<feature type="binding site" evidence="3">
    <location>
        <position position="790"/>
    </location>
    <ligand>
        <name>substrate</name>
    </ligand>
</feature>
<protein>
    <submittedName>
        <fullName evidence="8">Beta-phosphoglucomutase</fullName>
    </submittedName>
</protein>
<evidence type="ECO:0000256" key="4">
    <source>
        <dbReference type="PIRSR" id="PIRSR610972-3"/>
    </source>
</evidence>
<proteinExistence type="inferred from homology"/>
<dbReference type="GO" id="GO:0008801">
    <property type="term" value="F:beta-phosphoglucomutase activity"/>
    <property type="evidence" value="ECO:0007669"/>
    <property type="project" value="InterPro"/>
</dbReference>
<dbReference type="InterPro" id="IPR008928">
    <property type="entry name" value="6-hairpin_glycosidase_sf"/>
</dbReference>
<dbReference type="InterPro" id="IPR010976">
    <property type="entry name" value="B-phosphoglucomutase_hydrolase"/>
</dbReference>
<feature type="binding site" evidence="3">
    <location>
        <begin position="747"/>
        <end position="749"/>
    </location>
    <ligand>
        <name>substrate</name>
    </ligand>
</feature>
<dbReference type="InterPro" id="IPR012341">
    <property type="entry name" value="6hp_glycosidase-like_sf"/>
</dbReference>
<feature type="binding site" evidence="3">
    <location>
        <begin position="782"/>
        <end position="787"/>
    </location>
    <ligand>
        <name>substrate</name>
    </ligand>
</feature>
<dbReference type="Gene3D" id="2.60.420.10">
    <property type="entry name" value="Maltose phosphorylase, domain 3"/>
    <property type="match status" value="1"/>
</dbReference>
<keyword evidence="4" id="KW-0460">Magnesium</keyword>
<feature type="domain" description="Glycoside hydrolase family 65 central catalytic" evidence="6">
    <location>
        <begin position="315"/>
        <end position="692"/>
    </location>
</feature>
<dbReference type="InterPro" id="IPR036412">
    <property type="entry name" value="HAD-like_sf"/>
</dbReference>
<name>A0A1U7IU55_9CYAN</name>
<feature type="binding site" evidence="3">
    <location>
        <position position="812"/>
    </location>
    <ligand>
        <name>substrate</name>
    </ligand>
</feature>
<dbReference type="InterPro" id="IPR023198">
    <property type="entry name" value="PGP-like_dom2"/>
</dbReference>
<evidence type="ECO:0000256" key="1">
    <source>
        <dbReference type="ARBA" id="ARBA00006171"/>
    </source>
</evidence>
<dbReference type="GO" id="GO:0005975">
    <property type="term" value="P:carbohydrate metabolic process"/>
    <property type="evidence" value="ECO:0007669"/>
    <property type="project" value="InterPro"/>
</dbReference>
<dbReference type="SUPFAM" id="SSF74650">
    <property type="entry name" value="Galactose mutarotase-like"/>
    <property type="match status" value="1"/>
</dbReference>
<dbReference type="SFLD" id="SFLDG01135">
    <property type="entry name" value="C1.5.6:_HAD__Beta-PGM__Phospha"/>
    <property type="match status" value="1"/>
</dbReference>
<dbReference type="Pfam" id="PF00702">
    <property type="entry name" value="Hydrolase"/>
    <property type="match status" value="1"/>
</dbReference>
<dbReference type="GO" id="GO:0016757">
    <property type="term" value="F:glycosyltransferase activity"/>
    <property type="evidence" value="ECO:0007669"/>
    <property type="project" value="UniProtKB-ARBA"/>
</dbReference>
<dbReference type="Pfam" id="PF03632">
    <property type="entry name" value="Glyco_hydro_65m"/>
    <property type="match status" value="1"/>
</dbReference>
<dbReference type="NCBIfam" id="TIGR01990">
    <property type="entry name" value="bPGM"/>
    <property type="match status" value="1"/>
</dbReference>
<dbReference type="NCBIfam" id="TIGR02009">
    <property type="entry name" value="PGMB-YQAB-SF"/>
    <property type="match status" value="1"/>
</dbReference>
<evidence type="ECO:0000256" key="3">
    <source>
        <dbReference type="PIRSR" id="PIRSR610972-2"/>
    </source>
</evidence>
<dbReference type="OrthoDB" id="414934at2"/>
<comment type="similarity">
    <text evidence="1">Belongs to the HAD-like hydrolase superfamily. CbbY/CbbZ/Gph/YieH family.</text>
</comment>